<name>A0A2M6K906_9BACT</name>
<dbReference type="AlphaFoldDB" id="A0A2M6K906"/>
<dbReference type="EMBL" id="PCWW01000041">
    <property type="protein sequence ID" value="PIR13362.1"/>
    <property type="molecule type" value="Genomic_DNA"/>
</dbReference>
<proteinExistence type="predicted"/>
<evidence type="ECO:0000313" key="2">
    <source>
        <dbReference type="Proteomes" id="UP000230869"/>
    </source>
</evidence>
<dbReference type="Proteomes" id="UP000230869">
    <property type="component" value="Unassembled WGS sequence"/>
</dbReference>
<protein>
    <submittedName>
        <fullName evidence="1">Uncharacterized protein</fullName>
    </submittedName>
</protein>
<evidence type="ECO:0000313" key="1">
    <source>
        <dbReference type="EMBL" id="PIR13362.1"/>
    </source>
</evidence>
<reference evidence="1 2" key="1">
    <citation type="submission" date="2017-09" db="EMBL/GenBank/DDBJ databases">
        <title>Depth-based differentiation of microbial function through sediment-hosted aquifers and enrichment of novel symbionts in the deep terrestrial subsurface.</title>
        <authorList>
            <person name="Probst A.J."/>
            <person name="Ladd B."/>
            <person name="Jarett J.K."/>
            <person name="Geller-Mcgrath D.E."/>
            <person name="Sieber C.M."/>
            <person name="Emerson J.B."/>
            <person name="Anantharaman K."/>
            <person name="Thomas B.C."/>
            <person name="Malmstrom R."/>
            <person name="Stieglmeier M."/>
            <person name="Klingl A."/>
            <person name="Woyke T."/>
            <person name="Ryan C.M."/>
            <person name="Banfield J.F."/>
        </authorList>
    </citation>
    <scope>NUCLEOTIDE SEQUENCE [LARGE SCALE GENOMIC DNA]</scope>
    <source>
        <strain evidence="1">CG11_big_fil_rev_8_21_14_0_20_39_10</strain>
    </source>
</reference>
<comment type="caution">
    <text evidence="1">The sequence shown here is derived from an EMBL/GenBank/DDBJ whole genome shotgun (WGS) entry which is preliminary data.</text>
</comment>
<organism evidence="1 2">
    <name type="scientific">Candidatus Falkowbacteria bacterium CG11_big_fil_rev_8_21_14_0_20_39_10</name>
    <dbReference type="NCBI Taxonomy" id="1974570"/>
    <lineage>
        <taxon>Bacteria</taxon>
        <taxon>Candidatus Falkowiibacteriota</taxon>
    </lineage>
</organism>
<sequence length="92" mass="10490">MDKSIANLAFPKRSKKRRPEGGCLKTLEVIMHLSTQKKQIIDQIEKQLGKKLEPGKRRRLHKSNIFDLTMNLTQVNLARLTGQESIAIKIPA</sequence>
<accession>A0A2M6K906</accession>
<gene>
    <name evidence="1" type="ORF">COV49_02495</name>
</gene>